<accession>A0A914DC15</accession>
<keyword evidence="1" id="KW-1185">Reference proteome</keyword>
<evidence type="ECO:0000313" key="1">
    <source>
        <dbReference type="Proteomes" id="UP000887540"/>
    </source>
</evidence>
<dbReference type="AlphaFoldDB" id="A0A914DC15"/>
<organism evidence="1 2">
    <name type="scientific">Acrobeloides nanus</name>
    <dbReference type="NCBI Taxonomy" id="290746"/>
    <lineage>
        <taxon>Eukaryota</taxon>
        <taxon>Metazoa</taxon>
        <taxon>Ecdysozoa</taxon>
        <taxon>Nematoda</taxon>
        <taxon>Chromadorea</taxon>
        <taxon>Rhabditida</taxon>
        <taxon>Tylenchina</taxon>
        <taxon>Cephalobomorpha</taxon>
        <taxon>Cephaloboidea</taxon>
        <taxon>Cephalobidae</taxon>
        <taxon>Acrobeloides</taxon>
    </lineage>
</organism>
<protein>
    <submittedName>
        <fullName evidence="2">Uncharacterized protein</fullName>
    </submittedName>
</protein>
<dbReference type="Proteomes" id="UP000887540">
    <property type="component" value="Unplaced"/>
</dbReference>
<reference evidence="2" key="1">
    <citation type="submission" date="2022-11" db="UniProtKB">
        <authorList>
            <consortium name="WormBaseParasite"/>
        </authorList>
    </citation>
    <scope>IDENTIFICATION</scope>
</reference>
<evidence type="ECO:0000313" key="2">
    <source>
        <dbReference type="WBParaSite" id="ACRNAN_scaffold2303.g28457.t1"/>
    </source>
</evidence>
<dbReference type="WBParaSite" id="ACRNAN_scaffold2303.g28457.t1">
    <property type="protein sequence ID" value="ACRNAN_scaffold2303.g28457.t1"/>
    <property type="gene ID" value="ACRNAN_scaffold2303.g28457"/>
</dbReference>
<proteinExistence type="predicted"/>
<name>A0A914DC15_9BILA</name>
<sequence length="159" mass="17657">MAVRFIPYTNSIENASEYFFSVNDAIQYVDDIGEKSMVGNPNQTLNMVQFEKLLHTENKMTANTLLHFTPTRSLYSNDNFLYEDIKAAGAIILSLANGSLVNVTTLVGLDLNLTEICKFESTTNKTCSSDLGDLILFVGNNTESIVQGILNHTSMFRTI</sequence>